<protein>
    <submittedName>
        <fullName evidence="2">Uncharacterized protein</fullName>
    </submittedName>
</protein>
<reference evidence="2 3" key="1">
    <citation type="journal article" date="2012" name="PLoS Pathog.">
        <title>Diverse lifestyles and strategies of plant pathogenesis encoded in the genomes of eighteen Dothideomycetes fungi.</title>
        <authorList>
            <person name="Ohm R.A."/>
            <person name="Feau N."/>
            <person name="Henrissat B."/>
            <person name="Schoch C.L."/>
            <person name="Horwitz B.A."/>
            <person name="Barry K.W."/>
            <person name="Condon B.J."/>
            <person name="Copeland A.C."/>
            <person name="Dhillon B."/>
            <person name="Glaser F."/>
            <person name="Hesse C.N."/>
            <person name="Kosti I."/>
            <person name="LaButti K."/>
            <person name="Lindquist E.A."/>
            <person name="Lucas S."/>
            <person name="Salamov A.A."/>
            <person name="Bradshaw R.E."/>
            <person name="Ciuffetti L."/>
            <person name="Hamelin R.C."/>
            <person name="Kema G.H.J."/>
            <person name="Lawrence C."/>
            <person name="Scott J.A."/>
            <person name="Spatafora J.W."/>
            <person name="Turgeon B.G."/>
            <person name="de Wit P.J.G.M."/>
            <person name="Zhong S."/>
            <person name="Goodwin S.B."/>
            <person name="Grigoriev I.V."/>
        </authorList>
    </citation>
    <scope>NUCLEOTIDE SEQUENCE [LARGE SCALE GENOMIC DNA]</scope>
    <source>
        <strain evidence="3">C4 / ATCC 48331 / race T</strain>
    </source>
</reference>
<feature type="region of interest" description="Disordered" evidence="1">
    <location>
        <begin position="481"/>
        <end position="550"/>
    </location>
</feature>
<evidence type="ECO:0000313" key="3">
    <source>
        <dbReference type="Proteomes" id="UP000012338"/>
    </source>
</evidence>
<evidence type="ECO:0000313" key="2">
    <source>
        <dbReference type="EMBL" id="ENI03460.1"/>
    </source>
</evidence>
<feature type="compositionally biased region" description="Low complexity" evidence="1">
    <location>
        <begin position="82"/>
        <end position="91"/>
    </location>
</feature>
<dbReference type="GeneID" id="25845654"/>
<dbReference type="HOGENOM" id="CLU_031063_0_0_1"/>
<dbReference type="OrthoDB" id="3801583at2759"/>
<gene>
    <name evidence="2" type="ORF">COCC4DRAFT_51859</name>
</gene>
<accession>N4WVH9</accession>
<feature type="region of interest" description="Disordered" evidence="1">
    <location>
        <begin position="71"/>
        <end position="93"/>
    </location>
</feature>
<evidence type="ECO:0000256" key="1">
    <source>
        <dbReference type="SAM" id="MobiDB-lite"/>
    </source>
</evidence>
<feature type="compositionally biased region" description="Basic and acidic residues" evidence="1">
    <location>
        <begin position="510"/>
        <end position="526"/>
    </location>
</feature>
<dbReference type="AlphaFoldDB" id="N4WVH9"/>
<name>N4WVH9_COCH4</name>
<organism evidence="2 3">
    <name type="scientific">Cochliobolus heterostrophus (strain C4 / ATCC 48331 / race T)</name>
    <name type="common">Southern corn leaf blight fungus</name>
    <name type="synonym">Bipolaris maydis</name>
    <dbReference type="NCBI Taxonomy" id="665024"/>
    <lineage>
        <taxon>Eukaryota</taxon>
        <taxon>Fungi</taxon>
        <taxon>Dikarya</taxon>
        <taxon>Ascomycota</taxon>
        <taxon>Pezizomycotina</taxon>
        <taxon>Dothideomycetes</taxon>
        <taxon>Pleosporomycetidae</taxon>
        <taxon>Pleosporales</taxon>
        <taxon>Pleosporineae</taxon>
        <taxon>Pleosporaceae</taxon>
        <taxon>Bipolaris</taxon>
    </lineage>
</organism>
<proteinExistence type="predicted"/>
<feature type="region of interest" description="Disordered" evidence="1">
    <location>
        <begin position="331"/>
        <end position="368"/>
    </location>
</feature>
<dbReference type="EMBL" id="KB733460">
    <property type="protein sequence ID" value="ENI03460.1"/>
    <property type="molecule type" value="Genomic_DNA"/>
</dbReference>
<feature type="compositionally biased region" description="Low complexity" evidence="1">
    <location>
        <begin position="49"/>
        <end position="59"/>
    </location>
</feature>
<dbReference type="Proteomes" id="UP000012338">
    <property type="component" value="Unassembled WGS sequence"/>
</dbReference>
<keyword evidence="3" id="KW-1185">Reference proteome</keyword>
<sequence>MGFRQKSTPEDFTEIGSSKPEFFHRPSTSSDEGPRIVPPEVAAERIGNPPRRAALPVPRPGAVNNILNPPSARPAFQPPGHVSVSSSGSASNDVRTSPKLHYLHGLPDSKAYPYVHKKEVKDHLAAIDAGISSPLAEFAFTVKQQEERNRYTDFSETVFYGNSPSPALVSDVHKLFPEQSRHGNVVVEHTLVVGGHVVPKRSRAQQQTSIEEQLYESNMHARKSPALQAPRSRISRPCSRNEIYGTMPISLNDETSRKNERITHELASNDENITMLRGGAGTSQAPIGYGLLFKQLLLTCHRPDSKSTSDSEDSPVRIPDPTHIARTMCRAQGTARLPKNLSRTTATSQTTRSSSSNGNGAPPSQTATYAATHTQPRPLCNMSCMPCVSPLSSSTQSRTQDSPVNSTYSLSIPPTIVPCLRGGGSSLYALRDQDNLPPTLVWLAGEKRKSTTVARWKESKPKVRMGGMLGWAVYGARAGEARGQGAGEGKGEGVKSAGGNGGVAKVQESVPKETQKGAAEEKKESAAQDTVQEAAVGDVVPSVNQGGAEK</sequence>
<feature type="region of interest" description="Disordered" evidence="1">
    <location>
        <begin position="1"/>
        <end position="59"/>
    </location>
</feature>
<feature type="compositionally biased region" description="Low complexity" evidence="1">
    <location>
        <begin position="342"/>
        <end position="364"/>
    </location>
</feature>
<reference evidence="3" key="2">
    <citation type="journal article" date="2013" name="PLoS Genet.">
        <title>Comparative genome structure, secondary metabolite, and effector coding capacity across Cochliobolus pathogens.</title>
        <authorList>
            <person name="Condon B.J."/>
            <person name="Leng Y."/>
            <person name="Wu D."/>
            <person name="Bushley K.E."/>
            <person name="Ohm R.A."/>
            <person name="Otillar R."/>
            <person name="Martin J."/>
            <person name="Schackwitz W."/>
            <person name="Grimwood J."/>
            <person name="MohdZainudin N."/>
            <person name="Xue C."/>
            <person name="Wang R."/>
            <person name="Manning V.A."/>
            <person name="Dhillon B."/>
            <person name="Tu Z.J."/>
            <person name="Steffenson B.J."/>
            <person name="Salamov A."/>
            <person name="Sun H."/>
            <person name="Lowry S."/>
            <person name="LaButti K."/>
            <person name="Han J."/>
            <person name="Copeland A."/>
            <person name="Lindquist E."/>
            <person name="Barry K."/>
            <person name="Schmutz J."/>
            <person name="Baker S.E."/>
            <person name="Ciuffetti L.M."/>
            <person name="Grigoriev I.V."/>
            <person name="Zhong S."/>
            <person name="Turgeon B.G."/>
        </authorList>
    </citation>
    <scope>NUCLEOTIDE SEQUENCE [LARGE SCALE GENOMIC DNA]</scope>
    <source>
        <strain evidence="3">C4 / ATCC 48331 / race T</strain>
    </source>
</reference>